<evidence type="ECO:0000313" key="3">
    <source>
        <dbReference type="Proteomes" id="UP000019487"/>
    </source>
</evidence>
<dbReference type="AlphaFoldDB" id="W9CM42"/>
<dbReference type="EMBL" id="AYSA01000177">
    <property type="protein sequence ID" value="ESZ95600.1"/>
    <property type="molecule type" value="Genomic_DNA"/>
</dbReference>
<name>W9CM42_SCLBF</name>
<keyword evidence="3" id="KW-1185">Reference proteome</keyword>
<evidence type="ECO:0000313" key="2">
    <source>
        <dbReference type="EMBL" id="ESZ95600.1"/>
    </source>
</evidence>
<proteinExistence type="predicted"/>
<protein>
    <submittedName>
        <fullName evidence="2">Uncharacterized protein</fullName>
    </submittedName>
</protein>
<evidence type="ECO:0000256" key="1">
    <source>
        <dbReference type="SAM" id="MobiDB-lite"/>
    </source>
</evidence>
<dbReference type="Proteomes" id="UP000019487">
    <property type="component" value="Unassembled WGS sequence"/>
</dbReference>
<reference evidence="2 3" key="1">
    <citation type="journal article" date="2014" name="Genome Announc.">
        <title>Draft genome sequence of Sclerotinia borealis, a psychrophilic plant pathogenic fungus.</title>
        <authorList>
            <person name="Mardanov A.V."/>
            <person name="Beletsky A.V."/>
            <person name="Kadnikov V.V."/>
            <person name="Ignatov A.N."/>
            <person name="Ravin N.V."/>
        </authorList>
    </citation>
    <scope>NUCLEOTIDE SEQUENCE [LARGE SCALE GENOMIC DNA]</scope>
    <source>
        <strain evidence="3">F-4157</strain>
    </source>
</reference>
<organism evidence="2 3">
    <name type="scientific">Sclerotinia borealis (strain F-4128)</name>
    <dbReference type="NCBI Taxonomy" id="1432307"/>
    <lineage>
        <taxon>Eukaryota</taxon>
        <taxon>Fungi</taxon>
        <taxon>Dikarya</taxon>
        <taxon>Ascomycota</taxon>
        <taxon>Pezizomycotina</taxon>
        <taxon>Leotiomycetes</taxon>
        <taxon>Helotiales</taxon>
        <taxon>Sclerotiniaceae</taxon>
        <taxon>Sclerotinia</taxon>
    </lineage>
</organism>
<gene>
    <name evidence="2" type="ORF">SBOR_3996</name>
</gene>
<dbReference type="OrthoDB" id="5238236at2759"/>
<sequence length="134" mass="14980">MNISQAVCEGKQKPEGRPSSAISRLDNRAGFEFSERMKELKNFPNGSSSLHVLFLNALPMDLWTRTMTWMAARCSQDPDESKCSGSNKKRKAHQSMPIPTWLIWATSIIMGIGTSSDNGRLPNDGVGRNFQEFD</sequence>
<dbReference type="HOGENOM" id="CLU_1897432_0_0_1"/>
<accession>W9CM42</accession>
<feature type="region of interest" description="Disordered" evidence="1">
    <location>
        <begin position="1"/>
        <end position="22"/>
    </location>
</feature>
<comment type="caution">
    <text evidence="2">The sequence shown here is derived from an EMBL/GenBank/DDBJ whole genome shotgun (WGS) entry which is preliminary data.</text>
</comment>